<dbReference type="Pfam" id="PF02204">
    <property type="entry name" value="VPS9"/>
    <property type="match status" value="1"/>
</dbReference>
<dbReference type="SMART" id="SM00167">
    <property type="entry name" value="VPS9"/>
    <property type="match status" value="1"/>
</dbReference>
<dbReference type="SUPFAM" id="SSF109993">
    <property type="entry name" value="VPS9 domain"/>
    <property type="match status" value="1"/>
</dbReference>
<dbReference type="InterPro" id="IPR045046">
    <property type="entry name" value="Vps9-like"/>
</dbReference>
<feature type="domain" description="VPS9" evidence="1">
    <location>
        <begin position="38"/>
        <end position="185"/>
    </location>
</feature>
<evidence type="ECO:0000313" key="3">
    <source>
        <dbReference type="Proteomes" id="UP000031668"/>
    </source>
</evidence>
<dbReference type="GO" id="GO:0005829">
    <property type="term" value="C:cytosol"/>
    <property type="evidence" value="ECO:0007669"/>
    <property type="project" value="TreeGrafter"/>
</dbReference>
<dbReference type="GO" id="GO:0030139">
    <property type="term" value="C:endocytic vesicle"/>
    <property type="evidence" value="ECO:0007669"/>
    <property type="project" value="TreeGrafter"/>
</dbReference>
<protein>
    <submittedName>
        <fullName evidence="2">Rab5 GDP/GTP exchange factor</fullName>
    </submittedName>
</protein>
<name>A0A0C2JAD3_THEKT</name>
<dbReference type="InterPro" id="IPR003123">
    <property type="entry name" value="VPS9"/>
</dbReference>
<dbReference type="AlphaFoldDB" id="A0A0C2JAD3"/>
<dbReference type="OrthoDB" id="300289at2759"/>
<evidence type="ECO:0000259" key="1">
    <source>
        <dbReference type="PROSITE" id="PS51205"/>
    </source>
</evidence>
<dbReference type="GO" id="GO:0031267">
    <property type="term" value="F:small GTPase binding"/>
    <property type="evidence" value="ECO:0007669"/>
    <property type="project" value="TreeGrafter"/>
</dbReference>
<dbReference type="Gene3D" id="1.20.1050.80">
    <property type="entry name" value="VPS9 domain"/>
    <property type="match status" value="1"/>
</dbReference>
<dbReference type="GO" id="GO:0016192">
    <property type="term" value="P:vesicle-mediated transport"/>
    <property type="evidence" value="ECO:0007669"/>
    <property type="project" value="InterPro"/>
</dbReference>
<dbReference type="PANTHER" id="PTHR23101:SF25">
    <property type="entry name" value="GTPASE-ACTIVATING PROTEIN AND VPS9 DOMAIN-CONTAINING PROTEIN 1"/>
    <property type="match status" value="1"/>
</dbReference>
<gene>
    <name evidence="2" type="ORF">RF11_03074</name>
</gene>
<dbReference type="GO" id="GO:0005085">
    <property type="term" value="F:guanyl-nucleotide exchange factor activity"/>
    <property type="evidence" value="ECO:0007669"/>
    <property type="project" value="InterPro"/>
</dbReference>
<dbReference type="PANTHER" id="PTHR23101">
    <property type="entry name" value="RAB GDP/GTP EXCHANGE FACTOR"/>
    <property type="match status" value="1"/>
</dbReference>
<accession>A0A0C2JAD3</accession>
<evidence type="ECO:0000313" key="2">
    <source>
        <dbReference type="EMBL" id="KII74794.1"/>
    </source>
</evidence>
<keyword evidence="3" id="KW-1185">Reference proteome</keyword>
<dbReference type="OMA" id="QCIEREE"/>
<organism evidence="2 3">
    <name type="scientific">Thelohanellus kitauei</name>
    <name type="common">Myxosporean</name>
    <dbReference type="NCBI Taxonomy" id="669202"/>
    <lineage>
        <taxon>Eukaryota</taxon>
        <taxon>Metazoa</taxon>
        <taxon>Cnidaria</taxon>
        <taxon>Myxozoa</taxon>
        <taxon>Myxosporea</taxon>
        <taxon>Bivalvulida</taxon>
        <taxon>Platysporina</taxon>
        <taxon>Myxobolidae</taxon>
        <taxon>Thelohanellus</taxon>
    </lineage>
</organism>
<proteinExistence type="predicted"/>
<dbReference type="PROSITE" id="PS51205">
    <property type="entry name" value="VPS9"/>
    <property type="match status" value="1"/>
</dbReference>
<reference evidence="2 3" key="1">
    <citation type="journal article" date="2014" name="Genome Biol. Evol.">
        <title>The genome of the myxosporean Thelohanellus kitauei shows adaptations to nutrient acquisition within its fish host.</title>
        <authorList>
            <person name="Yang Y."/>
            <person name="Xiong J."/>
            <person name="Zhou Z."/>
            <person name="Huo F."/>
            <person name="Miao W."/>
            <person name="Ran C."/>
            <person name="Liu Y."/>
            <person name="Zhang J."/>
            <person name="Feng J."/>
            <person name="Wang M."/>
            <person name="Wang M."/>
            <person name="Wang L."/>
            <person name="Yao B."/>
        </authorList>
    </citation>
    <scope>NUCLEOTIDE SEQUENCE [LARGE SCALE GENOMIC DNA]</scope>
    <source>
        <strain evidence="2">Wuqing</strain>
    </source>
</reference>
<dbReference type="InterPro" id="IPR037191">
    <property type="entry name" value="VPS9_dom_sf"/>
</dbReference>
<dbReference type="EMBL" id="JWZT01000253">
    <property type="protein sequence ID" value="KII74794.1"/>
    <property type="molecule type" value="Genomic_DNA"/>
</dbReference>
<comment type="caution">
    <text evidence="2">The sequence shown here is derived from an EMBL/GenBank/DDBJ whole genome shotgun (WGS) entry which is preliminary data.</text>
</comment>
<sequence>MSQSSQLTKVVGDIRILTLCLERLLFHKLYDTLIFKTRDERKNLHFRLKLYQLDWVTEQHLQVPIKIMSSPANVLKFCAAQETLREISTKTCPSSKLRTLSRCCRQLFSLLNETELGRPCSADDFLPLLIYLIIKTVPQDLHSTLAFINSFGRLIYTETGEWAYYLTNVNCAVEFIDKCQSKSFTLSDDEYFSNIEKSTSKVEKMMDEIRPSLEQLKITLKTNWESYARLKNMIHTKKELKF</sequence>
<dbReference type="Proteomes" id="UP000031668">
    <property type="component" value="Unassembled WGS sequence"/>
</dbReference>